<reference evidence="2" key="1">
    <citation type="journal article" date="2019" name="Int. J. Syst. Evol. Microbiol.">
        <title>The Global Catalogue of Microorganisms (GCM) 10K type strain sequencing project: providing services to taxonomists for standard genome sequencing and annotation.</title>
        <authorList>
            <consortium name="The Broad Institute Genomics Platform"/>
            <consortium name="The Broad Institute Genome Sequencing Center for Infectious Disease"/>
            <person name="Wu L."/>
            <person name="Ma J."/>
        </authorList>
    </citation>
    <scope>NUCLEOTIDE SEQUENCE [LARGE SCALE GENOMIC DNA]</scope>
    <source>
        <strain evidence="2">JCM 12696</strain>
    </source>
</reference>
<gene>
    <name evidence="1" type="ORF">GCM10009654_41900</name>
</gene>
<dbReference type="Proteomes" id="UP001501371">
    <property type="component" value="Unassembled WGS sequence"/>
</dbReference>
<protein>
    <submittedName>
        <fullName evidence="1">Uncharacterized protein</fullName>
    </submittedName>
</protein>
<sequence length="94" mass="10288">MREWHAQCFGQVEEFERGDAAVAGLYADDGSALQIDSRSQLALAESCGKPRLSDALTHFGPALHAIHVCDFSTPYLGVKVANRFRGCLEMLFAD</sequence>
<evidence type="ECO:0000313" key="1">
    <source>
        <dbReference type="EMBL" id="GAA1180321.1"/>
    </source>
</evidence>
<keyword evidence="2" id="KW-1185">Reference proteome</keyword>
<comment type="caution">
    <text evidence="1">The sequence shown here is derived from an EMBL/GenBank/DDBJ whole genome shotgun (WGS) entry which is preliminary data.</text>
</comment>
<accession>A0ABP4FHR4</accession>
<proteinExistence type="predicted"/>
<dbReference type="EMBL" id="BAAAKV010000038">
    <property type="protein sequence ID" value="GAA1180321.1"/>
    <property type="molecule type" value="Genomic_DNA"/>
</dbReference>
<evidence type="ECO:0000313" key="2">
    <source>
        <dbReference type="Proteomes" id="UP001501371"/>
    </source>
</evidence>
<organism evidence="1 2">
    <name type="scientific">Streptomyces hebeiensis</name>
    <dbReference type="NCBI Taxonomy" id="229486"/>
    <lineage>
        <taxon>Bacteria</taxon>
        <taxon>Bacillati</taxon>
        <taxon>Actinomycetota</taxon>
        <taxon>Actinomycetes</taxon>
        <taxon>Kitasatosporales</taxon>
        <taxon>Streptomycetaceae</taxon>
        <taxon>Streptomyces</taxon>
    </lineage>
</organism>
<name>A0ABP4FHR4_9ACTN</name>